<dbReference type="PROSITE" id="PS50917">
    <property type="entry name" value="SPOC"/>
    <property type="match status" value="1"/>
</dbReference>
<dbReference type="AlphaFoldDB" id="A0A553NXK8"/>
<keyword evidence="3" id="KW-0597">Phosphoprotein</keyword>
<sequence>MPLSPDRDGRAFSGRACYKVLCVSALHPKASDDVIRDTLYREYKKYGDISVRVVQELDERVAYVYFRNFEDARDAKHSKSRIILFDKPAQVEPVYESRRDASPGGPSGGGPPPPHYGGGRHGRSMTPPPPHHHHSGGGYSRYRSRSPLVERDYGRPSYPPRDYRDDYHHGGHHGGGGRDYHMGGGRGGDHYQSRGGRGRGGGRGGDGGYHGGGYGHDGGGGGGRNFNDGGGKRDRDGKRDKFPNYLNHIPPEDDPLATRTLFTGNLELNITEEEMRRIFGRYGKLVDIDIKRPPPGTGNAYAFIRYENLDQAHRAKVELSGQYIGKFQCKIGYGKVNATPKVWVGGLGSWASTSLLEREFDRFGAIQKIDYQKASPQAHIFFETLEAAQAAVQEMRGFPLGGPDKRIRIDYADLDDAIIAGGPERASSGGRSTEGDQYSGRGGRSSYGGGGGSRGSARGDDFDRRYPQERGRRGDVNSAEEGEDFSPSRERGLGSVRNAKTIGQIASDAPSKLWEGGLILKNSLFPTKLHLIDGSPRMADILQGDPDQDSLKITQRLRLDQTKLDDVSKRMSSASSYAVFLATSTSLNVTSSAPDVQSRPLRNLISYLRQKEAAGVISIASKDNPDLSGVLYCFPPCPFSSDLLRAEAPDLSIDLAKDDHLVVLVVCGGT</sequence>
<protein>
    <recommendedName>
        <fullName evidence="15">RNA-binding protein 15B</fullName>
    </recommendedName>
</protein>
<evidence type="ECO:0000256" key="9">
    <source>
        <dbReference type="PROSITE-ProRule" id="PRU00176"/>
    </source>
</evidence>
<dbReference type="OrthoDB" id="10050565at2759"/>
<evidence type="ECO:0000313" key="13">
    <source>
        <dbReference type="EMBL" id="TRY70154.1"/>
    </source>
</evidence>
<evidence type="ECO:0000256" key="8">
    <source>
        <dbReference type="ARBA" id="ARBA00023242"/>
    </source>
</evidence>
<dbReference type="InterPro" id="IPR010912">
    <property type="entry name" value="SPOC_met"/>
</dbReference>
<dbReference type="Pfam" id="PF07744">
    <property type="entry name" value="SPOC"/>
    <property type="match status" value="1"/>
</dbReference>
<dbReference type="OMA" id="EWPNPAI"/>
<evidence type="ECO:0000313" key="14">
    <source>
        <dbReference type="Proteomes" id="UP000318571"/>
    </source>
</evidence>
<keyword evidence="14" id="KW-1185">Reference proteome</keyword>
<dbReference type="InterPro" id="IPR012921">
    <property type="entry name" value="SPOC_C"/>
</dbReference>
<evidence type="ECO:0000259" key="11">
    <source>
        <dbReference type="PROSITE" id="PS50102"/>
    </source>
</evidence>
<dbReference type="SUPFAM" id="SSF100939">
    <property type="entry name" value="SPOC domain-like"/>
    <property type="match status" value="1"/>
</dbReference>
<keyword evidence="5" id="KW-0805">Transcription regulation</keyword>
<dbReference type="Pfam" id="PF00076">
    <property type="entry name" value="RRM_1"/>
    <property type="match status" value="1"/>
</dbReference>
<feature type="compositionally biased region" description="Gly residues" evidence="10">
    <location>
        <begin position="198"/>
        <end position="224"/>
    </location>
</feature>
<comment type="subcellular location">
    <subcellularLocation>
        <location evidence="1">Nucleus</location>
    </subcellularLocation>
</comment>
<feature type="region of interest" description="Disordered" evidence="10">
    <location>
        <begin position="420"/>
        <end position="497"/>
    </location>
</feature>
<feature type="domain" description="RRM" evidence="11">
    <location>
        <begin position="340"/>
        <end position="414"/>
    </location>
</feature>
<dbReference type="InterPro" id="IPR016194">
    <property type="entry name" value="SPOC-like_C_dom_sf"/>
</dbReference>
<dbReference type="Proteomes" id="UP000318571">
    <property type="component" value="Chromosome 9"/>
</dbReference>
<dbReference type="GO" id="GO:0003723">
    <property type="term" value="F:RNA binding"/>
    <property type="evidence" value="ECO:0007669"/>
    <property type="project" value="UniProtKB-UniRule"/>
</dbReference>
<dbReference type="InterPro" id="IPR000504">
    <property type="entry name" value="RRM_dom"/>
</dbReference>
<dbReference type="CDD" id="cd12309">
    <property type="entry name" value="RRM2_Spen"/>
    <property type="match status" value="1"/>
</dbReference>
<dbReference type="STRING" id="6832.A0A553NXK8"/>
<dbReference type="CDD" id="cd12310">
    <property type="entry name" value="RRM3_Spen"/>
    <property type="match status" value="1"/>
</dbReference>
<evidence type="ECO:0000256" key="6">
    <source>
        <dbReference type="ARBA" id="ARBA00023054"/>
    </source>
</evidence>
<dbReference type="EMBL" id="VCGU01000009">
    <property type="protein sequence ID" value="TRY70154.1"/>
    <property type="molecule type" value="Genomic_DNA"/>
</dbReference>
<dbReference type="Gene3D" id="2.40.290.10">
    <property type="match status" value="1"/>
</dbReference>
<name>A0A553NXK8_TIGCA</name>
<dbReference type="FunFam" id="2.40.290.10:FF:000002">
    <property type="entry name" value="Spen family transcriptional repressor"/>
    <property type="match status" value="1"/>
</dbReference>
<dbReference type="PANTHER" id="PTHR23189">
    <property type="entry name" value="RNA RECOGNITION MOTIF-CONTAINING"/>
    <property type="match status" value="1"/>
</dbReference>
<evidence type="ECO:0000256" key="2">
    <source>
        <dbReference type="ARBA" id="ARBA00005387"/>
    </source>
</evidence>
<keyword evidence="7" id="KW-0804">Transcription</keyword>
<accession>A0A553NXK8</accession>
<keyword evidence="6" id="KW-0175">Coiled coil</keyword>
<gene>
    <name evidence="13" type="ORF">TCAL_06642</name>
</gene>
<dbReference type="CDD" id="cd12308">
    <property type="entry name" value="RRM1_Spen"/>
    <property type="match status" value="1"/>
</dbReference>
<evidence type="ECO:0000256" key="4">
    <source>
        <dbReference type="ARBA" id="ARBA00022884"/>
    </source>
</evidence>
<feature type="region of interest" description="Disordered" evidence="10">
    <location>
        <begin position="93"/>
        <end position="254"/>
    </location>
</feature>
<dbReference type="SMART" id="SM00360">
    <property type="entry name" value="RRM"/>
    <property type="match status" value="3"/>
</dbReference>
<feature type="domain" description="SPOC" evidence="12">
    <location>
        <begin position="503"/>
        <end position="669"/>
    </location>
</feature>
<organism evidence="13 14">
    <name type="scientific">Tigriopus californicus</name>
    <name type="common">Marine copepod</name>
    <dbReference type="NCBI Taxonomy" id="6832"/>
    <lineage>
        <taxon>Eukaryota</taxon>
        <taxon>Metazoa</taxon>
        <taxon>Ecdysozoa</taxon>
        <taxon>Arthropoda</taxon>
        <taxon>Crustacea</taxon>
        <taxon>Multicrustacea</taxon>
        <taxon>Hexanauplia</taxon>
        <taxon>Copepoda</taxon>
        <taxon>Harpacticoida</taxon>
        <taxon>Harpacticidae</taxon>
        <taxon>Tigriopus</taxon>
    </lineage>
</organism>
<evidence type="ECO:0000256" key="3">
    <source>
        <dbReference type="ARBA" id="ARBA00022553"/>
    </source>
</evidence>
<dbReference type="InterPro" id="IPR012677">
    <property type="entry name" value="Nucleotide-bd_a/b_plait_sf"/>
</dbReference>
<feature type="domain" description="RRM" evidence="11">
    <location>
        <begin position="259"/>
        <end position="336"/>
    </location>
</feature>
<proteinExistence type="inferred from homology"/>
<dbReference type="PROSITE" id="PS50102">
    <property type="entry name" value="RRM"/>
    <property type="match status" value="2"/>
</dbReference>
<evidence type="ECO:0000256" key="5">
    <source>
        <dbReference type="ARBA" id="ARBA00023015"/>
    </source>
</evidence>
<dbReference type="SUPFAM" id="SSF54928">
    <property type="entry name" value="RNA-binding domain, RBD"/>
    <property type="match status" value="2"/>
</dbReference>
<feature type="compositionally biased region" description="Basic and acidic residues" evidence="10">
    <location>
        <begin position="176"/>
        <end position="192"/>
    </location>
</feature>
<evidence type="ECO:0000256" key="10">
    <source>
        <dbReference type="SAM" id="MobiDB-lite"/>
    </source>
</evidence>
<feature type="compositionally biased region" description="Gly residues" evidence="10">
    <location>
        <begin position="440"/>
        <end position="454"/>
    </location>
</feature>
<reference evidence="13 14" key="1">
    <citation type="journal article" date="2018" name="Nat. Ecol. Evol.">
        <title>Genomic signatures of mitonuclear coevolution across populations of Tigriopus californicus.</title>
        <authorList>
            <person name="Barreto F.S."/>
            <person name="Watson E.T."/>
            <person name="Lima T.G."/>
            <person name="Willett C.S."/>
            <person name="Edmands S."/>
            <person name="Li W."/>
            <person name="Burton R.S."/>
        </authorList>
    </citation>
    <scope>NUCLEOTIDE SEQUENCE [LARGE SCALE GENOMIC DNA]</scope>
    <source>
        <strain evidence="13 14">San Diego</strain>
    </source>
</reference>
<evidence type="ECO:0000256" key="1">
    <source>
        <dbReference type="ARBA" id="ARBA00004123"/>
    </source>
</evidence>
<dbReference type="InterPro" id="IPR035979">
    <property type="entry name" value="RBD_domain_sf"/>
</dbReference>
<keyword evidence="4 9" id="KW-0694">RNA-binding</keyword>
<dbReference type="CDD" id="cd21544">
    <property type="entry name" value="SPOC_RBM15-like"/>
    <property type="match status" value="1"/>
</dbReference>
<evidence type="ECO:0000256" key="7">
    <source>
        <dbReference type="ARBA" id="ARBA00023163"/>
    </source>
</evidence>
<dbReference type="GO" id="GO:0005634">
    <property type="term" value="C:nucleus"/>
    <property type="evidence" value="ECO:0007669"/>
    <property type="project" value="UniProtKB-SubCell"/>
</dbReference>
<dbReference type="FunFam" id="3.30.70.330:FF:000454">
    <property type="entry name" value="RNA-binding protein 15B"/>
    <property type="match status" value="1"/>
</dbReference>
<evidence type="ECO:0000259" key="12">
    <source>
        <dbReference type="PROSITE" id="PS50917"/>
    </source>
</evidence>
<evidence type="ECO:0008006" key="15">
    <source>
        <dbReference type="Google" id="ProtNLM"/>
    </source>
</evidence>
<feature type="compositionally biased region" description="Basic and acidic residues" evidence="10">
    <location>
        <begin position="457"/>
        <end position="475"/>
    </location>
</feature>
<keyword evidence="8" id="KW-0539">Nucleus</keyword>
<comment type="caution">
    <text evidence="13">The sequence shown here is derived from an EMBL/GenBank/DDBJ whole genome shotgun (WGS) entry which is preliminary data.</text>
</comment>
<comment type="similarity">
    <text evidence="2">Belongs to the RRM Spen family.</text>
</comment>
<feature type="compositionally biased region" description="Basic and acidic residues" evidence="10">
    <location>
        <begin position="230"/>
        <end position="242"/>
    </location>
</feature>
<dbReference type="Gene3D" id="3.30.70.330">
    <property type="match status" value="3"/>
</dbReference>